<evidence type="ECO:0000313" key="3">
    <source>
        <dbReference type="Proteomes" id="UP000316270"/>
    </source>
</evidence>
<name>A0A517LE31_9PEZI</name>
<dbReference type="AlphaFoldDB" id="A0A517LE31"/>
<dbReference type="EMBL" id="CP042194">
    <property type="protein sequence ID" value="QDS73899.1"/>
    <property type="molecule type" value="Genomic_DNA"/>
</dbReference>
<sequence>MCVIETAALSYGAYRYIKHRKHKKGDVASAITTIVTSTSKPSIASSQPLSNSTTTLASTQQPPADEKRVDSLPDVPILPKPSSIESETGWRSVYMLERSISKDSVNEFRTHRALFVGEFVGNQRVGKTHEIRKEKSSILGVLPFNRTARYTDAEEWVGDNAFDRPPVLLGYTDWTDEELNREGNRMMDDCPTYSLNYANCHHFIADLAVKIMPEEKMDRDGMRSTQPAFDRMTQQIEAGELTGHSAVITTLVADLLLGDARQKAKFFHFTTATYKSMTKRSWQPFDEYSRLLKAEHLRTIAAHAREYQMLGAQYIPGRMSGNSSACGSTQRLGVVE</sequence>
<protein>
    <submittedName>
        <fullName evidence="2">Uncharacterized protein</fullName>
    </submittedName>
</protein>
<organism evidence="2 3">
    <name type="scientific">Venturia effusa</name>
    <dbReference type="NCBI Taxonomy" id="50376"/>
    <lineage>
        <taxon>Eukaryota</taxon>
        <taxon>Fungi</taxon>
        <taxon>Dikarya</taxon>
        <taxon>Ascomycota</taxon>
        <taxon>Pezizomycotina</taxon>
        <taxon>Dothideomycetes</taxon>
        <taxon>Pleosporomycetidae</taxon>
        <taxon>Venturiales</taxon>
        <taxon>Venturiaceae</taxon>
        <taxon>Venturia</taxon>
    </lineage>
</organism>
<reference evidence="2 3" key="1">
    <citation type="submission" date="2019-07" db="EMBL/GenBank/DDBJ databases">
        <title>Finished genome of Venturia effusa.</title>
        <authorList>
            <person name="Young C.A."/>
            <person name="Cox M.P."/>
            <person name="Ganley A.R.D."/>
            <person name="David W.J."/>
        </authorList>
    </citation>
    <scope>NUCLEOTIDE SEQUENCE [LARGE SCALE GENOMIC DNA]</scope>
    <source>
        <strain evidence="3">albino</strain>
    </source>
</reference>
<feature type="compositionally biased region" description="Polar residues" evidence="1">
    <location>
        <begin position="41"/>
        <end position="62"/>
    </location>
</feature>
<accession>A0A517LE31</accession>
<dbReference type="Proteomes" id="UP000316270">
    <property type="component" value="Chromosome 10"/>
</dbReference>
<dbReference type="OrthoDB" id="412286at2759"/>
<feature type="region of interest" description="Disordered" evidence="1">
    <location>
        <begin position="41"/>
        <end position="78"/>
    </location>
</feature>
<proteinExistence type="predicted"/>
<gene>
    <name evidence="2" type="ORF">FKW77_007225</name>
</gene>
<evidence type="ECO:0000256" key="1">
    <source>
        <dbReference type="SAM" id="MobiDB-lite"/>
    </source>
</evidence>
<keyword evidence="3" id="KW-1185">Reference proteome</keyword>
<evidence type="ECO:0000313" key="2">
    <source>
        <dbReference type="EMBL" id="QDS73899.1"/>
    </source>
</evidence>